<evidence type="ECO:0000313" key="3">
    <source>
        <dbReference type="EMBL" id="AKG73509.1"/>
    </source>
</evidence>
<dbReference type="Proteomes" id="UP000183090">
    <property type="component" value="Unassembled WGS sequence"/>
</dbReference>
<dbReference type="GO" id="GO:0030572">
    <property type="term" value="F:phosphatidyltransferase activity"/>
    <property type="evidence" value="ECO:0007669"/>
    <property type="project" value="UniProtKB-ARBA"/>
</dbReference>
<dbReference type="RefSeq" id="WP_046789699.1">
    <property type="nucleotide sequence ID" value="NZ_CP011366.1"/>
</dbReference>
<name>A0A0F7HJG4_9STAP</name>
<reference evidence="3 5" key="1">
    <citation type="journal article" date="2015" name="Int. J. Syst. Evol. Microbiol.">
        <title>Complete genome sequence of Salinicoccus halodurans H3B36, isolated from the Qaidam Basin in China.</title>
        <authorList>
            <person name="Jiang K."/>
            <person name="Xue Y."/>
            <person name="Ma Y."/>
        </authorList>
    </citation>
    <scope>NUCLEOTIDE SEQUENCE [LARGE SCALE GENOMIC DNA]</scope>
    <source>
        <strain evidence="3 5">H3B36</strain>
    </source>
</reference>
<sequence length="137" mass="16058">MFSLDWQWLNMVSNIALITNIILAVFIVIFENKKATSVWAWLMVLFFLPIVGFLHAKSIVIDDKVSSIGTANVDMRSAELNFEINTFIYHEEFAEEMKKTFHKDMESSTEMTEEMYENRSYYKRVKESVSRLLSPLL</sequence>
<keyword evidence="5" id="KW-1185">Reference proteome</keyword>
<keyword evidence="1" id="KW-0472">Membrane</keyword>
<keyword evidence="1" id="KW-1133">Transmembrane helix</keyword>
<dbReference type="GO" id="GO:0032049">
    <property type="term" value="P:cardiolipin biosynthetic process"/>
    <property type="evidence" value="ECO:0007669"/>
    <property type="project" value="UniProtKB-ARBA"/>
</dbReference>
<dbReference type="SUPFAM" id="SSF56024">
    <property type="entry name" value="Phospholipase D/nuclease"/>
    <property type="match status" value="1"/>
</dbReference>
<keyword evidence="1" id="KW-0812">Transmembrane</keyword>
<feature type="domain" description="PLD phosphodiesterase" evidence="2">
    <location>
        <begin position="50"/>
        <end position="77"/>
    </location>
</feature>
<dbReference type="PROSITE" id="PS50035">
    <property type="entry name" value="PLD"/>
    <property type="match status" value="1"/>
</dbReference>
<reference evidence="4 6" key="3">
    <citation type="submission" date="2016-10" db="EMBL/GenBank/DDBJ databases">
        <authorList>
            <person name="Varghese N."/>
            <person name="Submissions S."/>
        </authorList>
    </citation>
    <scope>NUCLEOTIDE SEQUENCE [LARGE SCALE GENOMIC DNA]</scope>
    <source>
        <strain evidence="4 6">CGMCC 1.6501</strain>
    </source>
</reference>
<evidence type="ECO:0000256" key="1">
    <source>
        <dbReference type="SAM" id="Phobius"/>
    </source>
</evidence>
<evidence type="ECO:0000313" key="5">
    <source>
        <dbReference type="Proteomes" id="UP000034029"/>
    </source>
</evidence>
<dbReference type="EMBL" id="CP011366">
    <property type="protein sequence ID" value="AKG73509.1"/>
    <property type="molecule type" value="Genomic_DNA"/>
</dbReference>
<feature type="transmembrane region" description="Helical" evidence="1">
    <location>
        <begin position="6"/>
        <end position="30"/>
    </location>
</feature>
<organism evidence="4 6">
    <name type="scientific">Salinicoccus halodurans</name>
    <dbReference type="NCBI Taxonomy" id="407035"/>
    <lineage>
        <taxon>Bacteria</taxon>
        <taxon>Bacillati</taxon>
        <taxon>Bacillota</taxon>
        <taxon>Bacilli</taxon>
        <taxon>Bacillales</taxon>
        <taxon>Staphylococcaceae</taxon>
        <taxon>Salinicoccus</taxon>
    </lineage>
</organism>
<dbReference type="InterPro" id="IPR001736">
    <property type="entry name" value="PLipase_D/transphosphatidylase"/>
</dbReference>
<dbReference type="PANTHER" id="PTHR21248">
    <property type="entry name" value="CARDIOLIPIN SYNTHASE"/>
    <property type="match status" value="1"/>
</dbReference>
<dbReference type="SMART" id="SM00155">
    <property type="entry name" value="PLDc"/>
    <property type="match status" value="1"/>
</dbReference>
<feature type="transmembrane region" description="Helical" evidence="1">
    <location>
        <begin position="37"/>
        <end position="56"/>
    </location>
</feature>
<dbReference type="CDD" id="cd09112">
    <property type="entry name" value="PLDc_CLS_2"/>
    <property type="match status" value="1"/>
</dbReference>
<gene>
    <name evidence="3" type="ORF">AAT16_04345</name>
    <name evidence="4" type="ORF">SAMN05216235_0107</name>
</gene>
<dbReference type="KEGG" id="shv:AAT16_04345"/>
<dbReference type="OrthoDB" id="9762009at2"/>
<protein>
    <submittedName>
        <fullName evidence="4">Cardiolipin synthase</fullName>
    </submittedName>
</protein>
<evidence type="ECO:0000259" key="2">
    <source>
        <dbReference type="PROSITE" id="PS50035"/>
    </source>
</evidence>
<dbReference type="GO" id="GO:0005886">
    <property type="term" value="C:plasma membrane"/>
    <property type="evidence" value="ECO:0007669"/>
    <property type="project" value="UniProtKB-SubCell"/>
</dbReference>
<proteinExistence type="predicted"/>
<accession>A0A0F7HJG4</accession>
<evidence type="ECO:0000313" key="4">
    <source>
        <dbReference type="EMBL" id="SFK51831.1"/>
    </source>
</evidence>
<dbReference type="PANTHER" id="PTHR21248:SF22">
    <property type="entry name" value="PHOSPHOLIPASE D"/>
    <property type="match status" value="1"/>
</dbReference>
<dbReference type="EMBL" id="FOTB01000001">
    <property type="protein sequence ID" value="SFK51831.1"/>
    <property type="molecule type" value="Genomic_DNA"/>
</dbReference>
<dbReference type="Proteomes" id="UP000034029">
    <property type="component" value="Chromosome"/>
</dbReference>
<evidence type="ECO:0000313" key="6">
    <source>
        <dbReference type="Proteomes" id="UP000183090"/>
    </source>
</evidence>
<dbReference type="Gene3D" id="3.30.870.10">
    <property type="entry name" value="Endonuclease Chain A"/>
    <property type="match status" value="1"/>
</dbReference>
<dbReference type="AlphaFoldDB" id="A0A0F7HJG4"/>
<reference evidence="5" key="2">
    <citation type="submission" date="2015-04" db="EMBL/GenBank/DDBJ databases">
        <title>Complete genome sequence of Salinicoccus halodurans strain H3B36, isolated from the Qaidam basin of China.</title>
        <authorList>
            <person name="Ma Y."/>
            <person name="Jiang K."/>
            <person name="Xue Y."/>
        </authorList>
    </citation>
    <scope>NUCLEOTIDE SEQUENCE [LARGE SCALE GENOMIC DNA]</scope>
    <source>
        <strain evidence="5">H3B36</strain>
    </source>
</reference>
<dbReference type="InterPro" id="IPR025202">
    <property type="entry name" value="PLD-like_dom"/>
</dbReference>
<dbReference type="Pfam" id="PF13091">
    <property type="entry name" value="PLDc_2"/>
    <property type="match status" value="1"/>
</dbReference>